<evidence type="ECO:0000313" key="18">
    <source>
        <dbReference type="EMBL" id="SSC12787.1"/>
    </source>
</evidence>
<dbReference type="RefSeq" id="WP_169699026.1">
    <property type="nucleotide sequence ID" value="NZ_LS974202.1"/>
</dbReference>
<keyword evidence="4 16" id="KW-0812">Transmembrane</keyword>
<evidence type="ECO:0000256" key="5">
    <source>
        <dbReference type="ARBA" id="ARBA00022723"/>
    </source>
</evidence>
<dbReference type="SUPFAM" id="SSF55008">
    <property type="entry name" value="HMA, heavy metal-associated domain"/>
    <property type="match status" value="2"/>
</dbReference>
<dbReference type="InterPro" id="IPR036412">
    <property type="entry name" value="HAD-like_sf"/>
</dbReference>
<comment type="similarity">
    <text evidence="2 16">Belongs to the cation transport ATPase (P-type) (TC 3.A.3) family. Type IB subfamily.</text>
</comment>
<dbReference type="PRINTS" id="PR00943">
    <property type="entry name" value="CUATPASE"/>
</dbReference>
<dbReference type="NCBIfam" id="TIGR01511">
    <property type="entry name" value="ATPase-IB1_Cu"/>
    <property type="match status" value="1"/>
</dbReference>
<dbReference type="PANTHER" id="PTHR43520">
    <property type="entry name" value="ATP7, ISOFORM B"/>
    <property type="match status" value="1"/>
</dbReference>
<dbReference type="GO" id="GO:0012505">
    <property type="term" value="C:endomembrane system"/>
    <property type="evidence" value="ECO:0007669"/>
    <property type="project" value="UniProtKB-SubCell"/>
</dbReference>
<proteinExistence type="inferred from homology"/>
<organism evidence="18 19">
    <name type="scientific">Mesotoga infera</name>
    <dbReference type="NCBI Taxonomy" id="1236046"/>
    <lineage>
        <taxon>Bacteria</taxon>
        <taxon>Thermotogati</taxon>
        <taxon>Thermotogota</taxon>
        <taxon>Thermotogae</taxon>
        <taxon>Kosmotogales</taxon>
        <taxon>Kosmotogaceae</taxon>
        <taxon>Mesotoga</taxon>
    </lineage>
</organism>
<evidence type="ECO:0000256" key="9">
    <source>
        <dbReference type="ARBA" id="ARBA00022840"/>
    </source>
</evidence>
<evidence type="ECO:0000256" key="7">
    <source>
        <dbReference type="ARBA" id="ARBA00022741"/>
    </source>
</evidence>
<dbReference type="EC" id="3.6.3.4" evidence="18"/>
<dbReference type="SFLD" id="SFLDF00027">
    <property type="entry name" value="p-type_atpase"/>
    <property type="match status" value="1"/>
</dbReference>
<dbReference type="GO" id="GO:0005524">
    <property type="term" value="F:ATP binding"/>
    <property type="evidence" value="ECO:0007669"/>
    <property type="project" value="UniProtKB-UniRule"/>
</dbReference>
<dbReference type="NCBIfam" id="TIGR01494">
    <property type="entry name" value="ATPase_P-type"/>
    <property type="match status" value="1"/>
</dbReference>
<keyword evidence="9 16" id="KW-0067">ATP-binding</keyword>
<dbReference type="GO" id="GO:0016887">
    <property type="term" value="F:ATP hydrolysis activity"/>
    <property type="evidence" value="ECO:0007669"/>
    <property type="project" value="InterPro"/>
</dbReference>
<keyword evidence="7 16" id="KW-0547">Nucleotide-binding</keyword>
<dbReference type="NCBIfam" id="TIGR00003">
    <property type="entry name" value="copper ion binding protein"/>
    <property type="match status" value="2"/>
</dbReference>
<dbReference type="Gene3D" id="2.70.150.10">
    <property type="entry name" value="Calcium-transporting ATPase, cytoplasmic transduction domain A"/>
    <property type="match status" value="1"/>
</dbReference>
<dbReference type="SUPFAM" id="SSF56784">
    <property type="entry name" value="HAD-like"/>
    <property type="match status" value="1"/>
</dbReference>
<keyword evidence="18" id="KW-0378">Hydrolase</keyword>
<dbReference type="PRINTS" id="PR00942">
    <property type="entry name" value="CUATPASEI"/>
</dbReference>
<keyword evidence="15 16" id="KW-0472">Membrane</keyword>
<dbReference type="Pfam" id="PF00702">
    <property type="entry name" value="Hydrolase"/>
    <property type="match status" value="1"/>
</dbReference>
<evidence type="ECO:0000313" key="19">
    <source>
        <dbReference type="Proteomes" id="UP000250796"/>
    </source>
</evidence>
<name>A0A7Z7LF23_9BACT</name>
<dbReference type="AlphaFoldDB" id="A0A7Z7LF23"/>
<keyword evidence="5 16" id="KW-0479">Metal-binding</keyword>
<evidence type="ECO:0000256" key="12">
    <source>
        <dbReference type="ARBA" id="ARBA00022989"/>
    </source>
</evidence>
<evidence type="ECO:0000256" key="10">
    <source>
        <dbReference type="ARBA" id="ARBA00022842"/>
    </source>
</evidence>
<dbReference type="Pfam" id="PF00403">
    <property type="entry name" value="HMA"/>
    <property type="match status" value="2"/>
</dbReference>
<evidence type="ECO:0000256" key="13">
    <source>
        <dbReference type="ARBA" id="ARBA00023008"/>
    </source>
</evidence>
<dbReference type="GO" id="GO:0005886">
    <property type="term" value="C:plasma membrane"/>
    <property type="evidence" value="ECO:0007669"/>
    <property type="project" value="UniProtKB-SubCell"/>
</dbReference>
<feature type="transmembrane region" description="Helical" evidence="16">
    <location>
        <begin position="752"/>
        <end position="774"/>
    </location>
</feature>
<feature type="transmembrane region" description="Helical" evidence="16">
    <location>
        <begin position="780"/>
        <end position="799"/>
    </location>
</feature>
<evidence type="ECO:0000256" key="2">
    <source>
        <dbReference type="ARBA" id="ARBA00006024"/>
    </source>
</evidence>
<feature type="transmembrane region" description="Helical" evidence="16">
    <location>
        <begin position="450"/>
        <end position="472"/>
    </location>
</feature>
<dbReference type="Gene3D" id="3.30.70.100">
    <property type="match status" value="2"/>
</dbReference>
<dbReference type="NCBIfam" id="TIGR01525">
    <property type="entry name" value="ATPase-IB_hvy"/>
    <property type="match status" value="1"/>
</dbReference>
<keyword evidence="8" id="KW-0187">Copper transport</keyword>
<comment type="subcellular location">
    <subcellularLocation>
        <location evidence="16">Cell membrane</location>
    </subcellularLocation>
    <subcellularLocation>
        <location evidence="1">Endomembrane system</location>
        <topology evidence="1">Multi-pass membrane protein</topology>
    </subcellularLocation>
</comment>
<dbReference type="Gene3D" id="3.40.50.1000">
    <property type="entry name" value="HAD superfamily/HAD-like"/>
    <property type="match status" value="1"/>
</dbReference>
<keyword evidence="10" id="KW-0460">Magnesium</keyword>
<evidence type="ECO:0000256" key="16">
    <source>
        <dbReference type="RuleBase" id="RU362081"/>
    </source>
</evidence>
<keyword evidence="3" id="KW-0813">Transport</keyword>
<feature type="transmembrane region" description="Helical" evidence="16">
    <location>
        <begin position="234"/>
        <end position="258"/>
    </location>
</feature>
<dbReference type="Gene3D" id="3.40.1110.10">
    <property type="entry name" value="Calcium-transporting ATPase, cytoplasmic domain N"/>
    <property type="match status" value="1"/>
</dbReference>
<sequence>MKEYVVKGMTCAACVRAVEKAASKVEGVSSPVVNLSTEKLTFELSGDFDEEKLFNLVKKAGYELEEVSKERIVTLEIDGMTCAACVSAVKKAVAKLEGVSEVSVNLATERATVKYDPDKLRISSIKEAIEKAGYRASAFTNSDSEQSRLKKEAAIKSYKQKFLVSIVFAIPLLIIAMGHMTGLKLPSFIDPHMNPLNFALVQLFLTLPIIIAGRDFYLKGIPNLFRGHPNMDTLVGLGTGAAFIYGVFATVQIASGYHNYAGDLYFESAGVIIALISLGKYFENLSRGKTSEAIRKLMNLAPKKALVKREERFVEIPLEEVEAGDVLLVKAGMSIPVDGTVIDGTASVDQSMLTGESIPVDVGEGSKVTGGTVNINGAIEIRASRVGSDTVLSKIIKMVEEAQASKAPIARLADTVSGYFVPFVLVVALVTFVSWIALGYGFTFSMSMTIAVLVIACPCALGLATPTAIMVATGRGAGMGILFKNGEALETTHKVDAVIFDKTGTITRGKPQLVDFKVLNGFTEKEAARLVASIASRSSHPLDRAILDGYEGDLLQVSDFQAVAGGGISATINGGKVKLGNPGFIGTTGKEVDELVRSLSELGKTPVVASYDEKAMAVLGIADVIKDSSVRAIEKLKRSGVETYMMTGDNERTARAIAAQVGVDRVIAEVMPQHKAEKVGQLKEKGFTVAMVGDGINDSPALAAADVGIAIGSGTDIAIEAADVVLMKDDLNDVVNSINLSKATIRNIKQNLFWAFFYNTIGIPVAAGLFYTALGLRLNPMIAGAAMAFSSVSVVMNALRLKRIKI</sequence>
<keyword evidence="13" id="KW-0186">Copper</keyword>
<dbReference type="InterPro" id="IPR044492">
    <property type="entry name" value="P_typ_ATPase_HD_dom"/>
</dbReference>
<dbReference type="Pfam" id="PF00122">
    <property type="entry name" value="E1-E2_ATPase"/>
    <property type="match status" value="1"/>
</dbReference>
<dbReference type="CDD" id="cd02094">
    <property type="entry name" value="P-type_ATPase_Cu-like"/>
    <property type="match status" value="1"/>
</dbReference>
<evidence type="ECO:0000256" key="11">
    <source>
        <dbReference type="ARBA" id="ARBA00022967"/>
    </source>
</evidence>
<feature type="domain" description="HMA" evidence="17">
    <location>
        <begin position="71"/>
        <end position="137"/>
    </location>
</feature>
<keyword evidence="11" id="KW-1278">Translocase</keyword>
<dbReference type="FunFam" id="2.70.150.10:FF:000002">
    <property type="entry name" value="Copper-transporting ATPase 1, putative"/>
    <property type="match status" value="1"/>
</dbReference>
<dbReference type="InterPro" id="IPR006121">
    <property type="entry name" value="HMA_dom"/>
</dbReference>
<evidence type="ECO:0000256" key="8">
    <source>
        <dbReference type="ARBA" id="ARBA00022796"/>
    </source>
</evidence>
<dbReference type="PANTHER" id="PTHR43520:SF8">
    <property type="entry name" value="P-TYPE CU(+) TRANSPORTER"/>
    <property type="match status" value="1"/>
</dbReference>
<dbReference type="FunFam" id="3.30.70.100:FF:000005">
    <property type="entry name" value="Copper-exporting P-type ATPase A"/>
    <property type="match status" value="1"/>
</dbReference>
<dbReference type="InterPro" id="IPR059000">
    <property type="entry name" value="ATPase_P-type_domA"/>
</dbReference>
<dbReference type="PROSITE" id="PS00154">
    <property type="entry name" value="ATPASE_E1_E2"/>
    <property type="match status" value="1"/>
</dbReference>
<evidence type="ECO:0000256" key="1">
    <source>
        <dbReference type="ARBA" id="ARBA00004127"/>
    </source>
</evidence>
<gene>
    <name evidence="18" type="primary">actP</name>
    <name evidence="18" type="ORF">MESINF_1343</name>
</gene>
<dbReference type="SUPFAM" id="SSF81665">
    <property type="entry name" value="Calcium ATPase, transmembrane domain M"/>
    <property type="match status" value="1"/>
</dbReference>
<dbReference type="InterPro" id="IPR023299">
    <property type="entry name" value="ATPase_P-typ_cyto_dom_N"/>
</dbReference>
<feature type="transmembrane region" description="Helical" evidence="16">
    <location>
        <begin position="162"/>
        <end position="183"/>
    </location>
</feature>
<dbReference type="GO" id="GO:0043682">
    <property type="term" value="F:P-type divalent copper transporter activity"/>
    <property type="evidence" value="ECO:0007669"/>
    <property type="project" value="TreeGrafter"/>
</dbReference>
<dbReference type="Proteomes" id="UP000250796">
    <property type="component" value="Chromosome MESINF"/>
</dbReference>
<dbReference type="InterPro" id="IPR001757">
    <property type="entry name" value="P_typ_ATPase"/>
</dbReference>
<keyword evidence="6" id="KW-0677">Repeat</keyword>
<dbReference type="GO" id="GO:0005507">
    <property type="term" value="F:copper ion binding"/>
    <property type="evidence" value="ECO:0007669"/>
    <property type="project" value="InterPro"/>
</dbReference>
<dbReference type="SFLD" id="SFLDG00002">
    <property type="entry name" value="C1.7:_P-type_atpase_like"/>
    <property type="match status" value="1"/>
</dbReference>
<dbReference type="InterPro" id="IPR023298">
    <property type="entry name" value="ATPase_P-typ_TM_dom_sf"/>
</dbReference>
<keyword evidence="19" id="KW-1185">Reference proteome</keyword>
<dbReference type="PROSITE" id="PS50846">
    <property type="entry name" value="HMA_2"/>
    <property type="match status" value="2"/>
</dbReference>
<feature type="domain" description="HMA" evidence="17">
    <location>
        <begin position="1"/>
        <end position="65"/>
    </location>
</feature>
<dbReference type="GO" id="GO:0055070">
    <property type="term" value="P:copper ion homeostasis"/>
    <property type="evidence" value="ECO:0007669"/>
    <property type="project" value="TreeGrafter"/>
</dbReference>
<reference evidence="18 19" key="1">
    <citation type="submission" date="2017-01" db="EMBL/GenBank/DDBJ databases">
        <authorList>
            <person name="Erauso G."/>
        </authorList>
    </citation>
    <scope>NUCLEOTIDE SEQUENCE [LARGE SCALE GENOMIC DNA]</scope>
    <source>
        <strain evidence="18">MESINF1</strain>
    </source>
</reference>
<dbReference type="PROSITE" id="PS01047">
    <property type="entry name" value="HMA_1"/>
    <property type="match status" value="1"/>
</dbReference>
<dbReference type="InterPro" id="IPR036163">
    <property type="entry name" value="HMA_dom_sf"/>
</dbReference>
<dbReference type="InterPro" id="IPR023214">
    <property type="entry name" value="HAD_sf"/>
</dbReference>
<evidence type="ECO:0000256" key="6">
    <source>
        <dbReference type="ARBA" id="ARBA00022737"/>
    </source>
</evidence>
<dbReference type="EMBL" id="LS974202">
    <property type="protein sequence ID" value="SSC12787.1"/>
    <property type="molecule type" value="Genomic_DNA"/>
</dbReference>
<dbReference type="PRINTS" id="PR00119">
    <property type="entry name" value="CATATPASE"/>
</dbReference>
<evidence type="ECO:0000256" key="14">
    <source>
        <dbReference type="ARBA" id="ARBA00023065"/>
    </source>
</evidence>
<dbReference type="InterPro" id="IPR006122">
    <property type="entry name" value="HMA_Cu_ion-bd"/>
</dbReference>
<evidence type="ECO:0000256" key="4">
    <source>
        <dbReference type="ARBA" id="ARBA00022692"/>
    </source>
</evidence>
<keyword evidence="16" id="KW-1003">Cell membrane</keyword>
<dbReference type="InterPro" id="IPR027256">
    <property type="entry name" value="P-typ_ATPase_IB"/>
</dbReference>
<dbReference type="SUPFAM" id="SSF81653">
    <property type="entry name" value="Calcium ATPase, transduction domain A"/>
    <property type="match status" value="1"/>
</dbReference>
<feature type="transmembrane region" description="Helical" evidence="16">
    <location>
        <begin position="416"/>
        <end position="438"/>
    </location>
</feature>
<evidence type="ECO:0000256" key="15">
    <source>
        <dbReference type="ARBA" id="ARBA00023136"/>
    </source>
</evidence>
<feature type="transmembrane region" description="Helical" evidence="16">
    <location>
        <begin position="264"/>
        <end position="282"/>
    </location>
</feature>
<dbReference type="NCBIfam" id="TIGR01512">
    <property type="entry name" value="ATPase-IB2_Cd"/>
    <property type="match status" value="1"/>
</dbReference>
<keyword evidence="12 16" id="KW-1133">Transmembrane helix</keyword>
<keyword evidence="14" id="KW-0406">Ion transport</keyword>
<dbReference type="InterPro" id="IPR018303">
    <property type="entry name" value="ATPase_P-typ_P_site"/>
</dbReference>
<evidence type="ECO:0000256" key="3">
    <source>
        <dbReference type="ARBA" id="ARBA00022448"/>
    </source>
</evidence>
<dbReference type="InterPro" id="IPR008250">
    <property type="entry name" value="ATPase_P-typ_transduc_dom_A_sf"/>
</dbReference>
<dbReference type="KEGG" id="minf:MESINF_1343"/>
<accession>A0A7Z7LF23</accession>
<dbReference type="InterPro" id="IPR017969">
    <property type="entry name" value="Heavy-metal-associated_CS"/>
</dbReference>
<feature type="transmembrane region" description="Helical" evidence="16">
    <location>
        <begin position="195"/>
        <end position="213"/>
    </location>
</feature>
<protein>
    <submittedName>
        <fullName evidence="18">Copper-transporting ATPase 1</fullName>
        <ecNumber evidence="18">3.6.3.4</ecNumber>
    </submittedName>
</protein>
<evidence type="ECO:0000259" key="17">
    <source>
        <dbReference type="PROSITE" id="PS50846"/>
    </source>
</evidence>
<dbReference type="CDD" id="cd00371">
    <property type="entry name" value="HMA"/>
    <property type="match status" value="2"/>
</dbReference>
<dbReference type="SFLD" id="SFLDS00003">
    <property type="entry name" value="Haloacid_Dehalogenase"/>
    <property type="match status" value="1"/>
</dbReference>